<name>Q11E56_CHESB</name>
<proteinExistence type="predicted"/>
<dbReference type="Pfam" id="PF08240">
    <property type="entry name" value="ADH_N"/>
    <property type="match status" value="1"/>
</dbReference>
<gene>
    <name evidence="2" type="ordered locus">Meso_2947</name>
</gene>
<dbReference type="SUPFAM" id="SSF51735">
    <property type="entry name" value="NAD(P)-binding Rossmann-fold domains"/>
    <property type="match status" value="1"/>
</dbReference>
<protein>
    <submittedName>
        <fullName evidence="2">Alcohol dehydrogenase, zinc-binding protein</fullName>
    </submittedName>
</protein>
<dbReference type="SMART" id="SM00829">
    <property type="entry name" value="PKS_ER"/>
    <property type="match status" value="1"/>
</dbReference>
<evidence type="ECO:0000313" key="2">
    <source>
        <dbReference type="EMBL" id="ABG64319.1"/>
    </source>
</evidence>
<dbReference type="GO" id="GO:0016491">
    <property type="term" value="F:oxidoreductase activity"/>
    <property type="evidence" value="ECO:0007669"/>
    <property type="project" value="InterPro"/>
</dbReference>
<dbReference type="InterPro" id="IPR020843">
    <property type="entry name" value="ER"/>
</dbReference>
<dbReference type="PANTHER" id="PTHR43677:SF4">
    <property type="entry name" value="QUINONE OXIDOREDUCTASE-LIKE PROTEIN 2"/>
    <property type="match status" value="1"/>
</dbReference>
<sequence length="335" mass="35387">MKAVVSHEFAPFRHVLVEQMPDPVPGTGELVIDIEASDVNFPDILQIEGMYQVRAPRPFIPGLGAIGRVSAVGPEVADFVLGQRVLALPDGAHAGTHAEKARVPARFCFIAPEDVPSDIGAALGLAYQTAHAALTRRALLQPGESVLVLGATGGIGMAAIQLARALGASCVIAATRGKEGTEIAREMGADHVIDTRQGELKEVLRHGVRSVTGGAGVDVVIDPVGGSVGEAALRTLAWHGRLVVVGFASGDIPSFKGNYLLIKGISVCGMQWTDYQARDPQGIRDAQAKIFDLWRSGRLSPRISRRLPLSRAAEAFEAVAMGDARGKIILLPETH</sequence>
<dbReference type="OrthoDB" id="4190732at2"/>
<feature type="domain" description="Enoyl reductase (ER)" evidence="1">
    <location>
        <begin position="10"/>
        <end position="330"/>
    </location>
</feature>
<dbReference type="EMBL" id="CP000390">
    <property type="protein sequence ID" value="ABG64319.1"/>
    <property type="molecule type" value="Genomic_DNA"/>
</dbReference>
<evidence type="ECO:0000259" key="1">
    <source>
        <dbReference type="SMART" id="SM00829"/>
    </source>
</evidence>
<organism evidence="2">
    <name type="scientific">Chelativorans sp. (strain BNC1)</name>
    <dbReference type="NCBI Taxonomy" id="266779"/>
    <lineage>
        <taxon>Bacteria</taxon>
        <taxon>Pseudomonadati</taxon>
        <taxon>Pseudomonadota</taxon>
        <taxon>Alphaproteobacteria</taxon>
        <taxon>Hyphomicrobiales</taxon>
        <taxon>Phyllobacteriaceae</taxon>
        <taxon>Chelativorans</taxon>
    </lineage>
</organism>
<dbReference type="eggNOG" id="COG0604">
    <property type="taxonomic scope" value="Bacteria"/>
</dbReference>
<dbReference type="Pfam" id="PF00107">
    <property type="entry name" value="ADH_zinc_N"/>
    <property type="match status" value="1"/>
</dbReference>
<dbReference type="AlphaFoldDB" id="Q11E56"/>
<dbReference type="HOGENOM" id="CLU_026673_3_1_5"/>
<dbReference type="InterPro" id="IPR013154">
    <property type="entry name" value="ADH-like_N"/>
</dbReference>
<dbReference type="Gene3D" id="3.40.50.720">
    <property type="entry name" value="NAD(P)-binding Rossmann-like Domain"/>
    <property type="match status" value="1"/>
</dbReference>
<dbReference type="InterPro" id="IPR051397">
    <property type="entry name" value="Zn-ADH-like_protein"/>
</dbReference>
<dbReference type="CDD" id="cd08241">
    <property type="entry name" value="QOR1"/>
    <property type="match status" value="1"/>
</dbReference>
<dbReference type="InterPro" id="IPR036291">
    <property type="entry name" value="NAD(P)-bd_dom_sf"/>
</dbReference>
<dbReference type="InterPro" id="IPR013149">
    <property type="entry name" value="ADH-like_C"/>
</dbReference>
<reference evidence="2" key="1">
    <citation type="submission" date="2006-06" db="EMBL/GenBank/DDBJ databases">
        <title>Complete sequence of chromosome of Chelativorans sp. BNC1.</title>
        <authorList>
            <consortium name="US DOE Joint Genome Institute"/>
            <person name="Copeland A."/>
            <person name="Lucas S."/>
            <person name="Lapidus A."/>
            <person name="Barry K."/>
            <person name="Detter J.C."/>
            <person name="Glavina del Rio T."/>
            <person name="Hammon N."/>
            <person name="Israni S."/>
            <person name="Dalin E."/>
            <person name="Tice H."/>
            <person name="Pitluck S."/>
            <person name="Chertkov O."/>
            <person name="Brettin T."/>
            <person name="Bruce D."/>
            <person name="Han C."/>
            <person name="Tapia R."/>
            <person name="Gilna P."/>
            <person name="Schmutz J."/>
            <person name="Larimer F."/>
            <person name="Land M."/>
            <person name="Hauser L."/>
            <person name="Kyrpides N."/>
            <person name="Mikhailova N."/>
            <person name="Richardson P."/>
        </authorList>
    </citation>
    <scope>NUCLEOTIDE SEQUENCE</scope>
    <source>
        <strain evidence="2">BNC1</strain>
    </source>
</reference>
<dbReference type="SUPFAM" id="SSF50129">
    <property type="entry name" value="GroES-like"/>
    <property type="match status" value="1"/>
</dbReference>
<dbReference type="Gene3D" id="3.90.180.10">
    <property type="entry name" value="Medium-chain alcohol dehydrogenases, catalytic domain"/>
    <property type="match status" value="1"/>
</dbReference>
<dbReference type="STRING" id="266779.Meso_2947"/>
<dbReference type="InterPro" id="IPR011032">
    <property type="entry name" value="GroES-like_sf"/>
</dbReference>
<accession>Q11E56</accession>
<dbReference type="KEGG" id="mes:Meso_2947"/>
<dbReference type="PANTHER" id="PTHR43677">
    <property type="entry name" value="SHORT-CHAIN DEHYDROGENASE/REDUCTASE"/>
    <property type="match status" value="1"/>
</dbReference>